<feature type="transmembrane region" description="Helical" evidence="8">
    <location>
        <begin position="357"/>
        <end position="378"/>
    </location>
</feature>
<dbReference type="RefSeq" id="XP_018065614.1">
    <property type="nucleotide sequence ID" value="XM_018206109.1"/>
</dbReference>
<proteinExistence type="inferred from homology"/>
<feature type="transmembrane region" description="Helical" evidence="8">
    <location>
        <begin position="417"/>
        <end position="438"/>
    </location>
</feature>
<keyword evidence="4 8" id="KW-0812">Transmembrane</keyword>
<evidence type="ECO:0000256" key="3">
    <source>
        <dbReference type="ARBA" id="ARBA00022448"/>
    </source>
</evidence>
<dbReference type="Gene3D" id="1.20.1250.20">
    <property type="entry name" value="MFS general substrate transporter like domains"/>
    <property type="match status" value="1"/>
</dbReference>
<evidence type="ECO:0000256" key="4">
    <source>
        <dbReference type="ARBA" id="ARBA00022692"/>
    </source>
</evidence>
<feature type="transmembrane region" description="Helical" evidence="8">
    <location>
        <begin position="208"/>
        <end position="227"/>
    </location>
</feature>
<comment type="similarity">
    <text evidence="2">Belongs to the major facilitator superfamily. TCR/Tet family.</text>
</comment>
<feature type="transmembrane region" description="Helical" evidence="8">
    <location>
        <begin position="51"/>
        <end position="77"/>
    </location>
</feature>
<organism evidence="10 11">
    <name type="scientific">Mollisia scopiformis</name>
    <name type="common">Conifer needle endophyte fungus</name>
    <name type="synonym">Phialocephala scopiformis</name>
    <dbReference type="NCBI Taxonomy" id="149040"/>
    <lineage>
        <taxon>Eukaryota</taxon>
        <taxon>Fungi</taxon>
        <taxon>Dikarya</taxon>
        <taxon>Ascomycota</taxon>
        <taxon>Pezizomycotina</taxon>
        <taxon>Leotiomycetes</taxon>
        <taxon>Helotiales</taxon>
        <taxon>Mollisiaceae</taxon>
        <taxon>Mollisia</taxon>
    </lineage>
</organism>
<feature type="transmembrane region" description="Helical" evidence="8">
    <location>
        <begin position="144"/>
        <end position="167"/>
    </location>
</feature>
<dbReference type="SUPFAM" id="SSF103473">
    <property type="entry name" value="MFS general substrate transporter"/>
    <property type="match status" value="1"/>
</dbReference>
<feature type="region of interest" description="Disordered" evidence="7">
    <location>
        <begin position="1"/>
        <end position="37"/>
    </location>
</feature>
<reference evidence="10 11" key="1">
    <citation type="submission" date="2015-10" db="EMBL/GenBank/DDBJ databases">
        <title>Full genome of DAOMC 229536 Phialocephala scopiformis, a fungal endophyte of spruce producing the potent anti-insectan compound rugulosin.</title>
        <authorList>
            <consortium name="DOE Joint Genome Institute"/>
            <person name="Walker A.K."/>
            <person name="Frasz S.L."/>
            <person name="Seifert K.A."/>
            <person name="Miller J.D."/>
            <person name="Mondo S.J."/>
            <person name="Labutti K."/>
            <person name="Lipzen A."/>
            <person name="Dockter R."/>
            <person name="Kennedy M."/>
            <person name="Grigoriev I.V."/>
            <person name="Spatafora J.W."/>
        </authorList>
    </citation>
    <scope>NUCLEOTIDE SEQUENCE [LARGE SCALE GENOMIC DNA]</scope>
    <source>
        <strain evidence="10 11">CBS 120377</strain>
    </source>
</reference>
<evidence type="ECO:0000256" key="7">
    <source>
        <dbReference type="SAM" id="MobiDB-lite"/>
    </source>
</evidence>
<evidence type="ECO:0000256" key="2">
    <source>
        <dbReference type="ARBA" id="ARBA00007520"/>
    </source>
</evidence>
<gene>
    <name evidence="10" type="ORF">LY89DRAFT_240690</name>
</gene>
<dbReference type="KEGG" id="psco:LY89DRAFT_240690"/>
<keyword evidence="11" id="KW-1185">Reference proteome</keyword>
<evidence type="ECO:0000256" key="6">
    <source>
        <dbReference type="ARBA" id="ARBA00023136"/>
    </source>
</evidence>
<dbReference type="Proteomes" id="UP000070700">
    <property type="component" value="Unassembled WGS sequence"/>
</dbReference>
<evidence type="ECO:0000313" key="11">
    <source>
        <dbReference type="Proteomes" id="UP000070700"/>
    </source>
</evidence>
<evidence type="ECO:0000256" key="8">
    <source>
        <dbReference type="SAM" id="Phobius"/>
    </source>
</evidence>
<keyword evidence="3" id="KW-0813">Transport</keyword>
<dbReference type="AlphaFoldDB" id="A0A194WUB0"/>
<feature type="domain" description="Major facilitator superfamily (MFS) profile" evidence="9">
    <location>
        <begin position="54"/>
        <end position="552"/>
    </location>
</feature>
<feature type="transmembrane region" description="Helical" evidence="8">
    <location>
        <begin position="529"/>
        <end position="547"/>
    </location>
</feature>
<dbReference type="EMBL" id="KQ947427">
    <property type="protein sequence ID" value="KUJ11259.1"/>
    <property type="molecule type" value="Genomic_DNA"/>
</dbReference>
<feature type="transmembrane region" description="Helical" evidence="8">
    <location>
        <begin position="248"/>
        <end position="268"/>
    </location>
</feature>
<evidence type="ECO:0000313" key="10">
    <source>
        <dbReference type="EMBL" id="KUJ11259.1"/>
    </source>
</evidence>
<comment type="subcellular location">
    <subcellularLocation>
        <location evidence="1">Membrane</location>
        <topology evidence="1">Multi-pass membrane protein</topology>
    </subcellularLocation>
</comment>
<evidence type="ECO:0000256" key="5">
    <source>
        <dbReference type="ARBA" id="ARBA00022989"/>
    </source>
</evidence>
<dbReference type="InterPro" id="IPR036259">
    <property type="entry name" value="MFS_trans_sf"/>
</dbReference>
<feature type="transmembrane region" description="Helical" evidence="8">
    <location>
        <begin position="322"/>
        <end position="345"/>
    </location>
</feature>
<feature type="transmembrane region" description="Helical" evidence="8">
    <location>
        <begin position="118"/>
        <end position="138"/>
    </location>
</feature>
<feature type="transmembrane region" description="Helical" evidence="8">
    <location>
        <begin position="89"/>
        <end position="111"/>
    </location>
</feature>
<dbReference type="GO" id="GO:0022857">
    <property type="term" value="F:transmembrane transporter activity"/>
    <property type="evidence" value="ECO:0007669"/>
    <property type="project" value="InterPro"/>
</dbReference>
<dbReference type="PANTHER" id="PTHR23501">
    <property type="entry name" value="MAJOR FACILITATOR SUPERFAMILY"/>
    <property type="match status" value="1"/>
</dbReference>
<keyword evidence="5 8" id="KW-1133">Transmembrane helix</keyword>
<sequence>MSAPYQEAIPKDDSTQPRASDFEATVGNPSDSEKSSLNSASKIQEVSKVRWILVCAGLFLGALLYGLDTTIAASVQGPILLSLGEIDKLAWVGIGFPMGAVAVILLIGRFYSLFEIKYLMIGAVITFEAGSALCGAAPSMNAMIVGRVIAGMGGAGMYLGALTYISIFTPLATRPIYNALIGLCWGTGCILGPLIGGGFAVSSATWRWAFYINLPLAAALSPIYIFLFPKHCSTPTIPTVTKLATIDWIGVTLNASVFTLFQVVLTFSGSTWKWTEAGPIALWASFAVCLTLYVIQQTFSIFTTPEKRIFPVHFLKSRTMILLYVGTAAAATGLAVGVYYIPLFFQFTRGDSAIKAAIRLLPFIVLNVFFVMFSGAILPMVAKGLYAPFYLATGIFTLIGGVLMYRVHVSTGVTSIYGFEILVAIGSGLTMQVAYSVAVAKAAKEDAQNAIGFINTAQIGTIAISLSIAASVFQNRGFINLRDALAGYNFTEDELRGALSGVQSAILKGGNAVVTQKAIEAIAKTIDSIWILVIAAGAVAFVCGVTMKWEKVDMEMVAGG</sequence>
<dbReference type="Pfam" id="PF07690">
    <property type="entry name" value="MFS_1"/>
    <property type="match status" value="1"/>
</dbReference>
<accession>A0A194WUB0</accession>
<dbReference type="PROSITE" id="PS50850">
    <property type="entry name" value="MFS"/>
    <property type="match status" value="1"/>
</dbReference>
<feature type="transmembrane region" description="Helical" evidence="8">
    <location>
        <begin position="450"/>
        <end position="473"/>
    </location>
</feature>
<name>A0A194WUB0_MOLSC</name>
<evidence type="ECO:0000259" key="9">
    <source>
        <dbReference type="PROSITE" id="PS50850"/>
    </source>
</evidence>
<dbReference type="GeneID" id="28815835"/>
<keyword evidence="6 8" id="KW-0472">Membrane</keyword>
<feature type="transmembrane region" description="Helical" evidence="8">
    <location>
        <begin position="280"/>
        <end position="302"/>
    </location>
</feature>
<evidence type="ECO:0000256" key="1">
    <source>
        <dbReference type="ARBA" id="ARBA00004141"/>
    </source>
</evidence>
<dbReference type="InterPro" id="IPR020846">
    <property type="entry name" value="MFS_dom"/>
</dbReference>
<dbReference type="InterPro" id="IPR011701">
    <property type="entry name" value="MFS"/>
</dbReference>
<dbReference type="GO" id="GO:0005886">
    <property type="term" value="C:plasma membrane"/>
    <property type="evidence" value="ECO:0007669"/>
    <property type="project" value="TreeGrafter"/>
</dbReference>
<feature type="transmembrane region" description="Helical" evidence="8">
    <location>
        <begin position="179"/>
        <end position="202"/>
    </location>
</feature>
<dbReference type="InParanoid" id="A0A194WUB0"/>
<feature type="transmembrane region" description="Helical" evidence="8">
    <location>
        <begin position="385"/>
        <end position="405"/>
    </location>
</feature>
<dbReference type="OrthoDB" id="10021397at2759"/>
<protein>
    <submittedName>
        <fullName evidence="10">MFS general substrate transporter</fullName>
    </submittedName>
</protein>
<feature type="compositionally biased region" description="Polar residues" evidence="7">
    <location>
        <begin position="27"/>
        <end position="37"/>
    </location>
</feature>
<dbReference type="PANTHER" id="PTHR23501:SF12">
    <property type="entry name" value="MAJOR FACILITATOR SUPERFAMILY (MFS) PROFILE DOMAIN-CONTAINING PROTEIN-RELATED"/>
    <property type="match status" value="1"/>
</dbReference>